<dbReference type="SUPFAM" id="SSF160904">
    <property type="entry name" value="Jann2411-like"/>
    <property type="match status" value="1"/>
</dbReference>
<organism evidence="2 3">
    <name type="scientific">Nocardia pulmonis</name>
    <dbReference type="NCBI Taxonomy" id="2951408"/>
    <lineage>
        <taxon>Bacteria</taxon>
        <taxon>Bacillati</taxon>
        <taxon>Actinomycetota</taxon>
        <taxon>Actinomycetes</taxon>
        <taxon>Mycobacteriales</taxon>
        <taxon>Nocardiaceae</taxon>
        <taxon>Nocardia</taxon>
    </lineage>
</organism>
<sequence length="170" mass="18366">MLFANTLDIEAGTDELEGPAALADWLIAAGLTTTRQALEPSDHRLALDLRAGLREALGAGVGTAADPDLLGTATAVLEELPVRVTLDPSAPLQATAPQSVRQALGQLAIAWAHMAITGEVLRIKRCAEHSCGWVFWDGSKNRSRRWCSMRVCGNRSKARAYAERHRPDRS</sequence>
<keyword evidence="3" id="KW-1185">Reference proteome</keyword>
<dbReference type="EMBL" id="JAMRXG010000011">
    <property type="protein sequence ID" value="MCM6776788.1"/>
    <property type="molecule type" value="Genomic_DNA"/>
</dbReference>
<comment type="caution">
    <text evidence="2">The sequence shown here is derived from an EMBL/GenBank/DDBJ whole genome shotgun (WGS) entry which is preliminary data.</text>
</comment>
<evidence type="ECO:0000259" key="1">
    <source>
        <dbReference type="Pfam" id="PF11706"/>
    </source>
</evidence>
<dbReference type="Gene3D" id="1.10.3300.10">
    <property type="entry name" value="Jann2411-like domain"/>
    <property type="match status" value="1"/>
</dbReference>
<name>A0A9X2EEJ4_9NOCA</name>
<reference evidence="2" key="1">
    <citation type="submission" date="2022-06" db="EMBL/GenBank/DDBJ databases">
        <title>Novel species in genus nocardia.</title>
        <authorList>
            <person name="Li F."/>
        </authorList>
    </citation>
    <scope>NUCLEOTIDE SEQUENCE</scope>
    <source>
        <strain evidence="2">CDC141</strain>
    </source>
</reference>
<dbReference type="RefSeq" id="WP_251915152.1">
    <property type="nucleotide sequence ID" value="NZ_JAMRXG010000011.1"/>
</dbReference>
<accession>A0A9X2EEJ4</accession>
<feature type="domain" description="Zinc finger CGNR" evidence="1">
    <location>
        <begin position="122"/>
        <end position="165"/>
    </location>
</feature>
<dbReference type="PANTHER" id="PTHR35525:SF3">
    <property type="entry name" value="BLL6575 PROTEIN"/>
    <property type="match status" value="1"/>
</dbReference>
<dbReference type="InterPro" id="IPR023286">
    <property type="entry name" value="ABATE_dom_sf"/>
</dbReference>
<dbReference type="Pfam" id="PF07336">
    <property type="entry name" value="ABATE"/>
    <property type="match status" value="1"/>
</dbReference>
<evidence type="ECO:0000313" key="3">
    <source>
        <dbReference type="Proteomes" id="UP001139157"/>
    </source>
</evidence>
<protein>
    <submittedName>
        <fullName evidence="2">CGNR zinc finger domain-containing protein</fullName>
    </submittedName>
</protein>
<gene>
    <name evidence="2" type="ORF">NDR86_25190</name>
</gene>
<dbReference type="PANTHER" id="PTHR35525">
    <property type="entry name" value="BLL6575 PROTEIN"/>
    <property type="match status" value="1"/>
</dbReference>
<proteinExistence type="predicted"/>
<dbReference type="Pfam" id="PF11706">
    <property type="entry name" value="zf-CGNR"/>
    <property type="match status" value="1"/>
</dbReference>
<dbReference type="AlphaFoldDB" id="A0A9X2EEJ4"/>
<dbReference type="InterPro" id="IPR010852">
    <property type="entry name" value="ABATE"/>
</dbReference>
<dbReference type="Proteomes" id="UP001139157">
    <property type="component" value="Unassembled WGS sequence"/>
</dbReference>
<dbReference type="InterPro" id="IPR021005">
    <property type="entry name" value="Znf_CGNR"/>
</dbReference>
<evidence type="ECO:0000313" key="2">
    <source>
        <dbReference type="EMBL" id="MCM6776788.1"/>
    </source>
</evidence>